<keyword evidence="2" id="KW-0378">Hydrolase</keyword>
<sequence length="227" mass="25415">MTGLNEIDADIEKIKGIFITHEHSDHIKGAGILSRKLDIPIFANVKTWCAMKDKLGNIKEDNMKVFENDKTYSIGDLGIKPFSIPHDSSDAVGYNLFSEQEKMSIATDIGCVTDNIRQNLYDSKLVVLESNYDPNMLMMGSYTYSLKRRVMSDCGHLSNEEAAKFCVDLINNNAQSILLAHLSKENNFPDLAFATSKNVLANNDMIIGQDLNLEVLSRDKVSKVFEL</sequence>
<evidence type="ECO:0000259" key="1">
    <source>
        <dbReference type="Pfam" id="PF12706"/>
    </source>
</evidence>
<dbReference type="EC" id="3.-.-.-" evidence="2"/>
<comment type="caution">
    <text evidence="2">The sequence shown here is derived from an EMBL/GenBank/DDBJ whole genome shotgun (WGS) entry which is preliminary data.</text>
</comment>
<dbReference type="GO" id="GO:0016787">
    <property type="term" value="F:hydrolase activity"/>
    <property type="evidence" value="ECO:0007669"/>
    <property type="project" value="UniProtKB-KW"/>
</dbReference>
<organism evidence="2">
    <name type="scientific">bioreactor metagenome</name>
    <dbReference type="NCBI Taxonomy" id="1076179"/>
    <lineage>
        <taxon>unclassified sequences</taxon>
        <taxon>metagenomes</taxon>
        <taxon>ecological metagenomes</taxon>
    </lineage>
</organism>
<dbReference type="Pfam" id="PF12706">
    <property type="entry name" value="Lactamase_B_2"/>
    <property type="match status" value="1"/>
</dbReference>
<feature type="domain" description="Metallo-beta-lactamase" evidence="1">
    <location>
        <begin position="9"/>
        <end position="174"/>
    </location>
</feature>
<dbReference type="Gene3D" id="3.60.15.10">
    <property type="entry name" value="Ribonuclease Z/Hydroxyacylglutathione hydrolase-like"/>
    <property type="match status" value="1"/>
</dbReference>
<dbReference type="SUPFAM" id="SSF56281">
    <property type="entry name" value="Metallo-hydrolase/oxidoreductase"/>
    <property type="match status" value="1"/>
</dbReference>
<reference evidence="2" key="1">
    <citation type="submission" date="2019-08" db="EMBL/GenBank/DDBJ databases">
        <authorList>
            <person name="Kucharzyk K."/>
            <person name="Murdoch R.W."/>
            <person name="Higgins S."/>
            <person name="Loffler F."/>
        </authorList>
    </citation>
    <scope>NUCLEOTIDE SEQUENCE</scope>
</reference>
<dbReference type="EMBL" id="VSSQ01036997">
    <property type="protein sequence ID" value="MPM89593.1"/>
    <property type="molecule type" value="Genomic_DNA"/>
</dbReference>
<gene>
    <name evidence="2" type="primary">yycJ_24</name>
    <name evidence="2" type="ORF">SDC9_136705</name>
</gene>
<dbReference type="InterPro" id="IPR052533">
    <property type="entry name" value="WalJ/YycJ-like"/>
</dbReference>
<accession>A0A645DLB9</accession>
<dbReference type="PANTHER" id="PTHR47619">
    <property type="entry name" value="METALLO-HYDROLASE YYCJ-RELATED"/>
    <property type="match status" value="1"/>
</dbReference>
<dbReference type="InterPro" id="IPR001279">
    <property type="entry name" value="Metallo-B-lactamas"/>
</dbReference>
<dbReference type="AlphaFoldDB" id="A0A645DLB9"/>
<protein>
    <submittedName>
        <fullName evidence="2">Putative metallo-hydrolase YycJ</fullName>
        <ecNumber evidence="2">3.-.-.-</ecNumber>
    </submittedName>
</protein>
<dbReference type="InterPro" id="IPR036866">
    <property type="entry name" value="RibonucZ/Hydroxyglut_hydro"/>
</dbReference>
<proteinExistence type="predicted"/>
<dbReference type="PANTHER" id="PTHR47619:SF1">
    <property type="entry name" value="EXODEOXYRIBONUCLEASE WALJ"/>
    <property type="match status" value="1"/>
</dbReference>
<name>A0A645DLB9_9ZZZZ</name>
<evidence type="ECO:0000313" key="2">
    <source>
        <dbReference type="EMBL" id="MPM89593.1"/>
    </source>
</evidence>